<organism evidence="2 3">
    <name type="scientific">Streptomyces asoensis</name>
    <dbReference type="NCBI Taxonomy" id="249586"/>
    <lineage>
        <taxon>Bacteria</taxon>
        <taxon>Bacillati</taxon>
        <taxon>Actinomycetota</taxon>
        <taxon>Actinomycetes</taxon>
        <taxon>Kitasatosporales</taxon>
        <taxon>Streptomycetaceae</taxon>
        <taxon>Streptomyces</taxon>
    </lineage>
</organism>
<accession>A0A6M4WT24</accession>
<keyword evidence="3" id="KW-1185">Reference proteome</keyword>
<dbReference type="AlphaFoldDB" id="A0A6M4WT24"/>
<protein>
    <submittedName>
        <fullName evidence="2">Uncharacterized protein</fullName>
    </submittedName>
</protein>
<reference evidence="2" key="1">
    <citation type="submission" date="2020-03" db="EMBL/GenBank/DDBJ databases">
        <title>Molecular networking-based the target discovery of potent antiproliferative macrolactams: 5/6/7/16 polycyclic ansamycins and glycosylated trienomycin from Streptomyces cacaoi subsp. asoensis.</title>
        <authorList>
            <person name="Liu L.-L."/>
        </authorList>
    </citation>
    <scope>NUCLEOTIDE SEQUENCE [LARGE SCALE GENOMIC DNA]</scope>
    <source>
        <strain evidence="2">H2S5</strain>
    </source>
</reference>
<proteinExistence type="predicted"/>
<sequence>MRRAPAVPPSLALRCALRAGEPPHWGRDAGSTDPCLSAAAFLRRLRGDLHVALAPGLPPTPGRSGLRTPLLVPIHTFRSAQCTAPRRQRPTGFRGRGARPMTRSEITRMVALWDGVGVQIPGCPARRITRHGAGHNGCRLAAWRARGVREAGESGGAPRCRGLQVDLSSQHDSRARSQYVKGPRPWWRRRPPYSSRRPAAPRVPPVPQVPLPPAARPRTPRP</sequence>
<evidence type="ECO:0000313" key="3">
    <source>
        <dbReference type="Proteomes" id="UP000502665"/>
    </source>
</evidence>
<dbReference type="EMBL" id="CP049838">
    <property type="protein sequence ID" value="QJT01126.1"/>
    <property type="molecule type" value="Genomic_DNA"/>
</dbReference>
<evidence type="ECO:0000313" key="2">
    <source>
        <dbReference type="EMBL" id="QJT01126.1"/>
    </source>
</evidence>
<name>A0A6M4WT24_9ACTN</name>
<gene>
    <name evidence="2" type="ORF">G9272_13025</name>
</gene>
<evidence type="ECO:0000256" key="1">
    <source>
        <dbReference type="SAM" id="MobiDB-lite"/>
    </source>
</evidence>
<dbReference type="Proteomes" id="UP000502665">
    <property type="component" value="Chromosome"/>
</dbReference>
<feature type="compositionally biased region" description="Pro residues" evidence="1">
    <location>
        <begin position="201"/>
        <end position="215"/>
    </location>
</feature>
<feature type="region of interest" description="Disordered" evidence="1">
    <location>
        <begin position="167"/>
        <end position="222"/>
    </location>
</feature>